<accession>A0A0B0EIR3</accession>
<dbReference type="NCBIfam" id="NF033542">
    <property type="entry name" value="transpos_IS110"/>
    <property type="match status" value="1"/>
</dbReference>
<protein>
    <submittedName>
        <fullName evidence="3">Transposase</fullName>
    </submittedName>
</protein>
<dbReference type="InterPro" id="IPR002525">
    <property type="entry name" value="Transp_IS110-like_N"/>
</dbReference>
<dbReference type="InterPro" id="IPR003346">
    <property type="entry name" value="Transposase_20"/>
</dbReference>
<dbReference type="GO" id="GO:0006313">
    <property type="term" value="P:DNA transposition"/>
    <property type="evidence" value="ECO:0007669"/>
    <property type="project" value="InterPro"/>
</dbReference>
<organism evidence="3 4">
    <name type="scientific">Candidatus Scalindua brodae</name>
    <dbReference type="NCBI Taxonomy" id="237368"/>
    <lineage>
        <taxon>Bacteria</taxon>
        <taxon>Pseudomonadati</taxon>
        <taxon>Planctomycetota</taxon>
        <taxon>Candidatus Brocadiia</taxon>
        <taxon>Candidatus Brocadiales</taxon>
        <taxon>Candidatus Scalinduaceae</taxon>
        <taxon>Candidatus Scalindua</taxon>
    </lineage>
</organism>
<dbReference type="GO" id="GO:0004803">
    <property type="term" value="F:transposase activity"/>
    <property type="evidence" value="ECO:0007669"/>
    <property type="project" value="InterPro"/>
</dbReference>
<reference evidence="3 4" key="1">
    <citation type="submission" date="2014-10" db="EMBL/GenBank/DDBJ databases">
        <title>Draft genome of anammox bacterium scalindua brodae, obtained using differential coverage binning of sequence data from two enrichment reactors.</title>
        <authorList>
            <person name="Speth D.R."/>
            <person name="Russ L."/>
            <person name="Kartal B."/>
            <person name="Op den Camp H.J."/>
            <person name="Dutilh B.E."/>
            <person name="Jetten M.S."/>
        </authorList>
    </citation>
    <scope>NUCLEOTIDE SEQUENCE [LARGE SCALE GENOMIC DNA]</scope>
    <source>
        <strain evidence="3">RU1</strain>
    </source>
</reference>
<comment type="caution">
    <text evidence="3">The sequence shown here is derived from an EMBL/GenBank/DDBJ whole genome shotgun (WGS) entry which is preliminary data.</text>
</comment>
<dbReference type="InterPro" id="IPR047650">
    <property type="entry name" value="Transpos_IS110"/>
</dbReference>
<dbReference type="Pfam" id="PF02371">
    <property type="entry name" value="Transposase_20"/>
    <property type="match status" value="1"/>
</dbReference>
<sequence length="390" mass="44741">MVYVGIDWADDHHDVHITNDTTKLLAKFQISHDCDGFADLHNKIKSLAKDPVSVSIAIETNKGLLVNDLLTAGYTVYAINPKTVNRYKDRHVLSKAKSDSIDAEALANILRTDSHRFRPLKPMPEDYCLLDRLCIDLRKIVDEKSKVLNQITSCLKEFYPKALDIFSLDTNISIAFLKKYPDPQSLSRCKKKSFSAFLKKQKYSHPKKESELWRKIKTPALESDIITTKAGHLRLLALLDQLIPLREHLTCYEKEVRSILNNLPTAEPISTLPGVGERLAPELIAALGPNNDIKHLRFQSPDEIMKLSGCVPITRQSGKWKKVSVRYACVKTLRRTFYDWAFASLKHSDWARAYYDYHKNNNQRHSTILRNLGKKWSKILFAVWSKKINI</sequence>
<dbReference type="GO" id="GO:0003677">
    <property type="term" value="F:DNA binding"/>
    <property type="evidence" value="ECO:0007669"/>
    <property type="project" value="InterPro"/>
</dbReference>
<evidence type="ECO:0000313" key="4">
    <source>
        <dbReference type="Proteomes" id="UP000030652"/>
    </source>
</evidence>
<evidence type="ECO:0000259" key="1">
    <source>
        <dbReference type="Pfam" id="PF01548"/>
    </source>
</evidence>
<dbReference type="PANTHER" id="PTHR33055">
    <property type="entry name" value="TRANSPOSASE FOR INSERTION SEQUENCE ELEMENT IS1111A"/>
    <property type="match status" value="1"/>
</dbReference>
<feature type="domain" description="Transposase IS110-like N-terminal" evidence="1">
    <location>
        <begin position="4"/>
        <end position="160"/>
    </location>
</feature>
<name>A0A0B0EIR3_9BACT</name>
<evidence type="ECO:0000313" key="3">
    <source>
        <dbReference type="EMBL" id="KHE92469.1"/>
    </source>
</evidence>
<gene>
    <name evidence="3" type="ORF">SCABRO_01778</name>
</gene>
<proteinExistence type="predicted"/>
<dbReference type="Proteomes" id="UP000030652">
    <property type="component" value="Unassembled WGS sequence"/>
</dbReference>
<evidence type="ECO:0000259" key="2">
    <source>
        <dbReference type="Pfam" id="PF02371"/>
    </source>
</evidence>
<dbReference type="Pfam" id="PF01548">
    <property type="entry name" value="DEDD_Tnp_IS110"/>
    <property type="match status" value="1"/>
</dbReference>
<dbReference type="PANTHER" id="PTHR33055:SF3">
    <property type="entry name" value="PUTATIVE TRANSPOSASE FOR IS117-RELATED"/>
    <property type="match status" value="1"/>
</dbReference>
<dbReference type="AlphaFoldDB" id="A0A0B0EIR3"/>
<feature type="domain" description="Transposase IS116/IS110/IS902 C-terminal" evidence="2">
    <location>
        <begin position="267"/>
        <end position="355"/>
    </location>
</feature>
<dbReference type="eggNOG" id="COG3547">
    <property type="taxonomic scope" value="Bacteria"/>
</dbReference>
<dbReference type="EMBL" id="JRYO01000127">
    <property type="protein sequence ID" value="KHE92469.1"/>
    <property type="molecule type" value="Genomic_DNA"/>
</dbReference>